<dbReference type="InterPro" id="IPR010424">
    <property type="entry name" value="EutQ"/>
</dbReference>
<dbReference type="KEGG" id="dmi:Desmer_4379"/>
<dbReference type="Proteomes" id="UP000005262">
    <property type="component" value="Chromosome"/>
</dbReference>
<dbReference type="PANTHER" id="PTHR36169:SF1">
    <property type="entry name" value="ACETATE KINASE EUTQ"/>
    <property type="match status" value="1"/>
</dbReference>
<name>J7J5H2_DESMD</name>
<dbReference type="InterPro" id="IPR011051">
    <property type="entry name" value="RmlC_Cupin_sf"/>
</dbReference>
<organism evidence="1 2">
    <name type="scientific">Desulfosporosinus meridiei (strain ATCC BAA-275 / DSM 13257 / KCTC 12902 / NCIMB 13706 / S10)</name>
    <dbReference type="NCBI Taxonomy" id="768704"/>
    <lineage>
        <taxon>Bacteria</taxon>
        <taxon>Bacillati</taxon>
        <taxon>Bacillota</taxon>
        <taxon>Clostridia</taxon>
        <taxon>Eubacteriales</taxon>
        <taxon>Desulfitobacteriaceae</taxon>
        <taxon>Desulfosporosinus</taxon>
    </lineage>
</organism>
<dbReference type="EMBL" id="CP003629">
    <property type="protein sequence ID" value="AFQ46191.1"/>
    <property type="molecule type" value="Genomic_DNA"/>
</dbReference>
<dbReference type="AlphaFoldDB" id="J7J5H2"/>
<dbReference type="STRING" id="768704.Desmer_4379"/>
<dbReference type="PANTHER" id="PTHR36169">
    <property type="entry name" value="ETHANOLAMINE UTILIZATION PROTEIN EUTQ"/>
    <property type="match status" value="1"/>
</dbReference>
<dbReference type="SUPFAM" id="SSF51182">
    <property type="entry name" value="RmlC-like cupins"/>
    <property type="match status" value="1"/>
</dbReference>
<evidence type="ECO:0000313" key="2">
    <source>
        <dbReference type="Proteomes" id="UP000005262"/>
    </source>
</evidence>
<reference evidence="2" key="2">
    <citation type="submission" date="2012-08" db="EMBL/GenBank/DDBJ databases">
        <title>Finished genome of Desulfosporosinus meridiei DSM 13257.</title>
        <authorList>
            <person name="Huntemann M."/>
            <person name="Wei C.-L."/>
            <person name="Han J."/>
            <person name="Detter J.C."/>
            <person name="Han C."/>
            <person name="Davenport K."/>
            <person name="Daligault H."/>
            <person name="Erkkila T."/>
            <person name="Gu W."/>
            <person name="Munk A.C.C."/>
            <person name="Teshima H."/>
            <person name="Xu Y."/>
            <person name="Chain P."/>
            <person name="Tapia R."/>
            <person name="Chen A."/>
            <person name="Krypides N."/>
            <person name="Mavromatis K."/>
            <person name="Markowitz V."/>
            <person name="Szeto E."/>
            <person name="Ivanova N."/>
            <person name="Mikhailova N."/>
            <person name="Ovchinnikova G."/>
            <person name="Pagani I."/>
            <person name="Pati A."/>
            <person name="Goodwin L."/>
            <person name="Peters L."/>
            <person name="Pitluck S."/>
            <person name="Woyke T."/>
            <person name="Pester M."/>
            <person name="Spring S."/>
            <person name="Ollivier B."/>
            <person name="Rattei T."/>
            <person name="Klenk H.-P."/>
            <person name="Wagner M."/>
            <person name="Loy A."/>
        </authorList>
    </citation>
    <scope>NUCLEOTIDE SEQUENCE [LARGE SCALE GENOMIC DNA]</scope>
    <source>
        <strain evidence="2">ATCC BAA-275 / DSM 13257 / NCIMB 13706 / S10</strain>
    </source>
</reference>
<proteinExistence type="predicted"/>
<dbReference type="Pfam" id="PF06249">
    <property type="entry name" value="EutQ"/>
    <property type="match status" value="1"/>
</dbReference>
<dbReference type="Gene3D" id="2.60.120.10">
    <property type="entry name" value="Jelly Rolls"/>
    <property type="match status" value="1"/>
</dbReference>
<dbReference type="InterPro" id="IPR014710">
    <property type="entry name" value="RmlC-like_jellyroll"/>
</dbReference>
<evidence type="ECO:0000313" key="1">
    <source>
        <dbReference type="EMBL" id="AFQ46191.1"/>
    </source>
</evidence>
<dbReference type="eggNOG" id="COG4766">
    <property type="taxonomic scope" value="Bacteria"/>
</dbReference>
<accession>J7J5H2</accession>
<dbReference type="OrthoDB" id="3828611at2"/>
<dbReference type="HOGENOM" id="CLU_082122_0_0_9"/>
<gene>
    <name evidence="1" type="ordered locus">Desmer_4379</name>
</gene>
<keyword evidence="2" id="KW-1185">Reference proteome</keyword>
<sequence length="229" mass="25114">MKKLISANEVKDAAKKGQKQYFVDSNTIITLAAKDLARDLGIEFTTTESTANPMTVGNPISNNSVTQQKSVGENEIDPEMIFQVVKAVLTNKLMADIPASAPETPFSSDRESKSGLKVVRGRTVKLETFDTGSPGTNVAYREVISKDESKMSAGFLTIEKSTFEWELDYEEIDVVLEGSLSITINGETYHAHQGDALLVPKGSKVTWSSSDYAKLFYVTYPANWADLRG</sequence>
<dbReference type="CDD" id="cd02228">
    <property type="entry name" value="cupin_EutQ"/>
    <property type="match status" value="1"/>
</dbReference>
<reference evidence="1 2" key="1">
    <citation type="journal article" date="2012" name="J. Bacteriol.">
        <title>Complete genome sequences of Desulfosporosinus orientis DSM765T, Desulfosporosinus youngiae DSM17734T, Desulfosporosinus meridiei DSM13257T, and Desulfosporosinus acidiphilus DSM22704T.</title>
        <authorList>
            <person name="Pester M."/>
            <person name="Brambilla E."/>
            <person name="Alazard D."/>
            <person name="Rattei T."/>
            <person name="Weinmaier T."/>
            <person name="Han J."/>
            <person name="Lucas S."/>
            <person name="Lapidus A."/>
            <person name="Cheng J.F."/>
            <person name="Goodwin L."/>
            <person name="Pitluck S."/>
            <person name="Peters L."/>
            <person name="Ovchinnikova G."/>
            <person name="Teshima H."/>
            <person name="Detter J.C."/>
            <person name="Han C.S."/>
            <person name="Tapia R."/>
            <person name="Land M.L."/>
            <person name="Hauser L."/>
            <person name="Kyrpides N.C."/>
            <person name="Ivanova N.N."/>
            <person name="Pagani I."/>
            <person name="Huntmann M."/>
            <person name="Wei C.L."/>
            <person name="Davenport K.W."/>
            <person name="Daligault H."/>
            <person name="Chain P.S."/>
            <person name="Chen A."/>
            <person name="Mavromatis K."/>
            <person name="Markowitz V."/>
            <person name="Szeto E."/>
            <person name="Mikhailova N."/>
            <person name="Pati A."/>
            <person name="Wagner M."/>
            <person name="Woyke T."/>
            <person name="Ollivier B."/>
            <person name="Klenk H.P."/>
            <person name="Spring S."/>
            <person name="Loy A."/>
        </authorList>
    </citation>
    <scope>NUCLEOTIDE SEQUENCE [LARGE SCALE GENOMIC DNA]</scope>
    <source>
        <strain evidence="2">ATCC BAA-275 / DSM 13257 / NCIMB 13706 / S10</strain>
    </source>
</reference>
<protein>
    <submittedName>
        <fullName evidence="1">Ethanolamine utilization protein</fullName>
    </submittedName>
</protein>
<dbReference type="RefSeq" id="WP_014905097.1">
    <property type="nucleotide sequence ID" value="NC_018515.1"/>
</dbReference>